<keyword evidence="7" id="KW-1133">Transmembrane helix</keyword>
<dbReference type="InterPro" id="IPR036097">
    <property type="entry name" value="HisK_dim/P_sf"/>
</dbReference>
<organism evidence="9">
    <name type="scientific">uncultured Nocardioides sp</name>
    <dbReference type="NCBI Taxonomy" id="198441"/>
    <lineage>
        <taxon>Bacteria</taxon>
        <taxon>Bacillati</taxon>
        <taxon>Actinomycetota</taxon>
        <taxon>Actinomycetes</taxon>
        <taxon>Propionibacteriales</taxon>
        <taxon>Nocardioidaceae</taxon>
        <taxon>Nocardioides</taxon>
        <taxon>environmental samples</taxon>
    </lineage>
</organism>
<feature type="transmembrane region" description="Helical" evidence="7">
    <location>
        <begin position="80"/>
        <end position="100"/>
    </location>
</feature>
<evidence type="ECO:0000256" key="7">
    <source>
        <dbReference type="SAM" id="Phobius"/>
    </source>
</evidence>
<keyword evidence="7" id="KW-0472">Membrane</keyword>
<dbReference type="SMART" id="SM00387">
    <property type="entry name" value="HATPase_c"/>
    <property type="match status" value="1"/>
</dbReference>
<dbReference type="InterPro" id="IPR036890">
    <property type="entry name" value="HATPase_C_sf"/>
</dbReference>
<gene>
    <name evidence="9" type="ORF">AVDCRST_MAG60-2479</name>
</gene>
<reference evidence="9" key="1">
    <citation type="submission" date="2020-02" db="EMBL/GenBank/DDBJ databases">
        <authorList>
            <person name="Meier V. D."/>
        </authorList>
    </citation>
    <scope>NUCLEOTIDE SEQUENCE</scope>
    <source>
        <strain evidence="9">AVDCRST_MAG60</strain>
    </source>
</reference>
<evidence type="ECO:0000259" key="8">
    <source>
        <dbReference type="PROSITE" id="PS50109"/>
    </source>
</evidence>
<dbReference type="CDD" id="cd00082">
    <property type="entry name" value="HisKA"/>
    <property type="match status" value="1"/>
</dbReference>
<dbReference type="PANTHER" id="PTHR43547">
    <property type="entry name" value="TWO-COMPONENT HISTIDINE KINASE"/>
    <property type="match status" value="1"/>
</dbReference>
<accession>A0A6J4PEF0</accession>
<dbReference type="Gene3D" id="1.10.287.130">
    <property type="match status" value="1"/>
</dbReference>
<dbReference type="PRINTS" id="PR00344">
    <property type="entry name" value="BCTRLSENSOR"/>
</dbReference>
<evidence type="ECO:0000256" key="6">
    <source>
        <dbReference type="ARBA" id="ARBA00023012"/>
    </source>
</evidence>
<feature type="transmembrane region" description="Helical" evidence="7">
    <location>
        <begin position="12"/>
        <end position="34"/>
    </location>
</feature>
<dbReference type="Gene3D" id="3.30.565.10">
    <property type="entry name" value="Histidine kinase-like ATPase, C-terminal domain"/>
    <property type="match status" value="1"/>
</dbReference>
<dbReference type="InterPro" id="IPR004358">
    <property type="entry name" value="Sig_transdc_His_kin-like_C"/>
</dbReference>
<dbReference type="AlphaFoldDB" id="A0A6J4PEF0"/>
<dbReference type="EC" id="2.7.13.3" evidence="3"/>
<keyword evidence="5" id="KW-0418">Kinase</keyword>
<keyword evidence="7" id="KW-0812">Transmembrane</keyword>
<evidence type="ECO:0000256" key="4">
    <source>
        <dbReference type="ARBA" id="ARBA00022553"/>
    </source>
</evidence>
<feature type="transmembrane region" description="Helical" evidence="7">
    <location>
        <begin position="46"/>
        <end position="68"/>
    </location>
</feature>
<comment type="subcellular location">
    <subcellularLocation>
        <location evidence="2">Cell membrane</location>
    </subcellularLocation>
</comment>
<evidence type="ECO:0000313" key="9">
    <source>
        <dbReference type="EMBL" id="CAA9407772.1"/>
    </source>
</evidence>
<feature type="transmembrane region" description="Helical" evidence="7">
    <location>
        <begin position="206"/>
        <end position="234"/>
    </location>
</feature>
<feature type="domain" description="Histidine kinase" evidence="8">
    <location>
        <begin position="273"/>
        <end position="483"/>
    </location>
</feature>
<feature type="transmembrane region" description="Helical" evidence="7">
    <location>
        <begin position="154"/>
        <end position="181"/>
    </location>
</feature>
<protein>
    <recommendedName>
        <fullName evidence="3">histidine kinase</fullName>
        <ecNumber evidence="3">2.7.13.3</ecNumber>
    </recommendedName>
</protein>
<feature type="transmembrane region" description="Helical" evidence="7">
    <location>
        <begin position="120"/>
        <end position="142"/>
    </location>
</feature>
<keyword evidence="5" id="KW-0808">Transferase</keyword>
<evidence type="ECO:0000256" key="2">
    <source>
        <dbReference type="ARBA" id="ARBA00004236"/>
    </source>
</evidence>
<evidence type="ECO:0000256" key="3">
    <source>
        <dbReference type="ARBA" id="ARBA00012438"/>
    </source>
</evidence>
<dbReference type="SUPFAM" id="SSF47384">
    <property type="entry name" value="Homodimeric domain of signal transducing histidine kinase"/>
    <property type="match status" value="1"/>
</dbReference>
<dbReference type="InterPro" id="IPR005467">
    <property type="entry name" value="His_kinase_dom"/>
</dbReference>
<dbReference type="GO" id="GO:0000155">
    <property type="term" value="F:phosphorelay sensor kinase activity"/>
    <property type="evidence" value="ECO:0007669"/>
    <property type="project" value="InterPro"/>
</dbReference>
<dbReference type="InterPro" id="IPR003594">
    <property type="entry name" value="HATPase_dom"/>
</dbReference>
<evidence type="ECO:0000256" key="5">
    <source>
        <dbReference type="ARBA" id="ARBA00022777"/>
    </source>
</evidence>
<sequence length="485" mass="51737">MLETVTDGLRSLSVPARVLLAATVLGAAVLPFVLHEFTVHNTVHHQPLTAAVLIVFSVVNVEIGRALAGGLEHTNQPHKALSGWACASALLLPGPWLLLVVPATYAHARWRGLRVPLTKWVGSAAFLVLSGVAAGVVAHGIFGESSHWTFEDGGRGLIAVAAAAGTFLLVESALFAAIAWLNHPAEEVWLRRTLRDKGFYLTETGVLLMGGLLSAVWVGGAWFVILFLPIYILAQRAVLDEPLRERVVAAARLAAANDDLRRANAFKSDLLGMLGHELGNPLTSVTGYAQVATEELDAEDYAAARQSLQVVERNADRMRGVLYELLTHAASDTTALIADQEECVLQPHLVAAAGAFPHGQRPQVDCPPSLTAWVQPGHLDQMLLNLVSNAQKYAGGAVRIAAAPIDGMLHICVSDDGPGVPERFRERLFDRYTRDSETARGAPGAGLGLFITRQLARANGGDVAYHAAAPTGSAFTLALPRVEPR</sequence>
<keyword evidence="6" id="KW-0902">Two-component regulatory system</keyword>
<proteinExistence type="predicted"/>
<dbReference type="SMART" id="SM00388">
    <property type="entry name" value="HisKA"/>
    <property type="match status" value="1"/>
</dbReference>
<name>A0A6J4PEF0_9ACTN</name>
<evidence type="ECO:0000256" key="1">
    <source>
        <dbReference type="ARBA" id="ARBA00000085"/>
    </source>
</evidence>
<dbReference type="Pfam" id="PF02518">
    <property type="entry name" value="HATPase_c"/>
    <property type="match status" value="1"/>
</dbReference>
<dbReference type="PROSITE" id="PS50109">
    <property type="entry name" value="HIS_KIN"/>
    <property type="match status" value="1"/>
</dbReference>
<keyword evidence="4" id="KW-0597">Phosphoprotein</keyword>
<dbReference type="SUPFAM" id="SSF55874">
    <property type="entry name" value="ATPase domain of HSP90 chaperone/DNA topoisomerase II/histidine kinase"/>
    <property type="match status" value="1"/>
</dbReference>
<dbReference type="InterPro" id="IPR003661">
    <property type="entry name" value="HisK_dim/P_dom"/>
</dbReference>
<dbReference type="GO" id="GO:0005886">
    <property type="term" value="C:plasma membrane"/>
    <property type="evidence" value="ECO:0007669"/>
    <property type="project" value="UniProtKB-SubCell"/>
</dbReference>
<dbReference type="EMBL" id="CADCUN010000271">
    <property type="protein sequence ID" value="CAA9407772.1"/>
    <property type="molecule type" value="Genomic_DNA"/>
</dbReference>
<dbReference type="PANTHER" id="PTHR43547:SF2">
    <property type="entry name" value="HYBRID SIGNAL TRANSDUCTION HISTIDINE KINASE C"/>
    <property type="match status" value="1"/>
</dbReference>
<dbReference type="Pfam" id="PF00512">
    <property type="entry name" value="HisKA"/>
    <property type="match status" value="1"/>
</dbReference>
<comment type="catalytic activity">
    <reaction evidence="1">
        <text>ATP + protein L-histidine = ADP + protein N-phospho-L-histidine.</text>
        <dbReference type="EC" id="2.7.13.3"/>
    </reaction>
</comment>